<organism evidence="2 3">
    <name type="scientific">Nocardia bovistercoris</name>
    <dbReference type="NCBI Taxonomy" id="2785916"/>
    <lineage>
        <taxon>Bacteria</taxon>
        <taxon>Bacillati</taxon>
        <taxon>Actinomycetota</taxon>
        <taxon>Actinomycetes</taxon>
        <taxon>Mycobacteriales</taxon>
        <taxon>Nocardiaceae</taxon>
        <taxon>Nocardia</taxon>
    </lineage>
</organism>
<protein>
    <submittedName>
        <fullName evidence="2">Uncharacterized protein</fullName>
    </submittedName>
</protein>
<dbReference type="EMBL" id="JADMLG010000028">
    <property type="protein sequence ID" value="MBH0781730.1"/>
    <property type="molecule type" value="Genomic_DNA"/>
</dbReference>
<reference evidence="2" key="1">
    <citation type="submission" date="2020-11" db="EMBL/GenBank/DDBJ databases">
        <title>Nocardia NEAU-351.nov., a novel actinomycete isolated from the cow dung.</title>
        <authorList>
            <person name="Zhang X."/>
        </authorList>
    </citation>
    <scope>NUCLEOTIDE SEQUENCE</scope>
    <source>
        <strain evidence="2">NEAU-351</strain>
    </source>
</reference>
<evidence type="ECO:0000256" key="1">
    <source>
        <dbReference type="SAM" id="MobiDB-lite"/>
    </source>
</evidence>
<dbReference type="AlphaFoldDB" id="A0A931N4G6"/>
<sequence length="264" mass="26894">MVPVSRYGRVLVIATAVTGFAGCAPESIDRPPVTAVHIPDAARLAGVVTAVGDDDLVIDIGTARPVTVALAQVTVTNCDADGAAAFAEGLGALAPVGRAVILVRANGSAGAGHDLTAFVHTDADLAADAAAPVGASVNEELLRTGRAGLRSPLERAATAAVPLEDQVAARAATLPVPDRDYFPALAEAETTAWASGTGPIGACARRQEELDRGRAAVALTTAQPQAPPSETVTVAPTPPPSGLHLEITVQRPSRVRPCERFDRC</sequence>
<accession>A0A931N4G6</accession>
<keyword evidence="3" id="KW-1185">Reference proteome</keyword>
<dbReference type="RefSeq" id="WP_196154039.1">
    <property type="nucleotide sequence ID" value="NZ_JADMLG010000028.1"/>
</dbReference>
<dbReference type="PROSITE" id="PS51257">
    <property type="entry name" value="PROKAR_LIPOPROTEIN"/>
    <property type="match status" value="1"/>
</dbReference>
<proteinExistence type="predicted"/>
<feature type="compositionally biased region" description="Polar residues" evidence="1">
    <location>
        <begin position="221"/>
        <end position="234"/>
    </location>
</feature>
<gene>
    <name evidence="2" type="ORF">IT779_36195</name>
</gene>
<comment type="caution">
    <text evidence="2">The sequence shown here is derived from an EMBL/GenBank/DDBJ whole genome shotgun (WGS) entry which is preliminary data.</text>
</comment>
<evidence type="ECO:0000313" key="3">
    <source>
        <dbReference type="Proteomes" id="UP000655751"/>
    </source>
</evidence>
<name>A0A931N4G6_9NOCA</name>
<evidence type="ECO:0000313" key="2">
    <source>
        <dbReference type="EMBL" id="MBH0781730.1"/>
    </source>
</evidence>
<dbReference type="Proteomes" id="UP000655751">
    <property type="component" value="Unassembled WGS sequence"/>
</dbReference>
<feature type="region of interest" description="Disordered" evidence="1">
    <location>
        <begin position="221"/>
        <end position="242"/>
    </location>
</feature>